<dbReference type="OrthoDB" id="9947298at2759"/>
<dbReference type="Gene3D" id="2.60.20.10">
    <property type="entry name" value="Crystallins"/>
    <property type="match status" value="1"/>
</dbReference>
<dbReference type="InterPro" id="IPR028137">
    <property type="entry name" value="Syncollin"/>
</dbReference>
<dbReference type="EMBL" id="JAIZAY010000011">
    <property type="protein sequence ID" value="KAJ8033534.1"/>
    <property type="molecule type" value="Genomic_DNA"/>
</dbReference>
<dbReference type="GO" id="GO:0030667">
    <property type="term" value="C:secretory granule membrane"/>
    <property type="evidence" value="ECO:0007669"/>
    <property type="project" value="InterPro"/>
</dbReference>
<evidence type="ECO:0000313" key="1">
    <source>
        <dbReference type="EMBL" id="KAJ8033534.1"/>
    </source>
</evidence>
<reference evidence="1" key="1">
    <citation type="submission" date="2021-10" db="EMBL/GenBank/DDBJ databases">
        <title>Tropical sea cucumber genome reveals ecological adaptation and Cuvierian tubules defense mechanism.</title>
        <authorList>
            <person name="Chen T."/>
        </authorList>
    </citation>
    <scope>NUCLEOTIDE SEQUENCE</scope>
    <source>
        <strain evidence="1">Nanhai2018</strain>
        <tissue evidence="1">Muscle</tissue>
    </source>
</reference>
<organism evidence="1 2">
    <name type="scientific">Holothuria leucospilota</name>
    <name type="common">Black long sea cucumber</name>
    <name type="synonym">Mertensiothuria leucospilota</name>
    <dbReference type="NCBI Taxonomy" id="206669"/>
    <lineage>
        <taxon>Eukaryota</taxon>
        <taxon>Metazoa</taxon>
        <taxon>Echinodermata</taxon>
        <taxon>Eleutherozoa</taxon>
        <taxon>Echinozoa</taxon>
        <taxon>Holothuroidea</taxon>
        <taxon>Aspidochirotacea</taxon>
        <taxon>Aspidochirotida</taxon>
        <taxon>Holothuriidae</taxon>
        <taxon>Holothuria</taxon>
    </lineage>
</organism>
<protein>
    <submittedName>
        <fullName evidence="1">Syncollin</fullName>
    </submittedName>
</protein>
<accession>A0A9Q1BVT7</accession>
<dbReference type="Pfam" id="PF15138">
    <property type="entry name" value="Syncollin"/>
    <property type="match status" value="1"/>
</dbReference>
<proteinExistence type="predicted"/>
<dbReference type="Proteomes" id="UP001152320">
    <property type="component" value="Chromosome 11"/>
</dbReference>
<sequence>MQFALNSAYIRINPEEWGARPGEERMNLACSKKLNWPETGVRKLPFKFSSFLLSQCLKAFLTNPISGLEDWSPDSTSSRDLESRSLDVDLDSDSGTLDSDFGLDLKSIFKSFKMMRIILLFSICVPLINARCPNPNELPRKYNSNTFMCARIYEHSNHVENLSCRGAYRNIYNGENAHSAPIYGWNDRVSSLVVREGCRLDVFWDHYFGGGHKQFTGKVHHLRNYGWNDAISSWSCACDFSNAALRCTPSEEYQQIAVCGNPNPGSATCTHSMQKGLSIGNSVTRGKSVSNTVEVSLGVTFKEIFSIGLAASTTTDYSWSRTDSLTFSKVRTTTISCEVVSGRTVRILQVVGRCGDTAVYTSHYICH</sequence>
<dbReference type="AlphaFoldDB" id="A0A9Q1BVT7"/>
<name>A0A9Q1BVT7_HOLLE</name>
<gene>
    <name evidence="1" type="ORF">HOLleu_23801</name>
</gene>
<dbReference type="PANTHER" id="PTHR17503">
    <property type="entry name" value="SYNCOLLIN"/>
    <property type="match status" value="1"/>
</dbReference>
<dbReference type="PANTHER" id="PTHR17503:SF0">
    <property type="entry name" value="SYNCOLLIN"/>
    <property type="match status" value="1"/>
</dbReference>
<evidence type="ECO:0000313" key="2">
    <source>
        <dbReference type="Proteomes" id="UP001152320"/>
    </source>
</evidence>
<dbReference type="GO" id="GO:0006887">
    <property type="term" value="P:exocytosis"/>
    <property type="evidence" value="ECO:0007669"/>
    <property type="project" value="InterPro"/>
</dbReference>
<dbReference type="SUPFAM" id="SSF56973">
    <property type="entry name" value="Aerolisin/ETX pore-forming domain"/>
    <property type="match status" value="1"/>
</dbReference>
<keyword evidence="2" id="KW-1185">Reference proteome</keyword>
<comment type="caution">
    <text evidence="1">The sequence shown here is derived from an EMBL/GenBank/DDBJ whole genome shotgun (WGS) entry which is preliminary data.</text>
</comment>